<feature type="chain" id="PRO_5044894018" description="Ferric-chelate reductase 1" evidence="1">
    <location>
        <begin position="25"/>
        <end position="249"/>
    </location>
</feature>
<feature type="signal peptide" evidence="1">
    <location>
        <begin position="1"/>
        <end position="24"/>
    </location>
</feature>
<evidence type="ECO:0000313" key="2">
    <source>
        <dbReference type="EMBL" id="KAL0970085.1"/>
    </source>
</evidence>
<reference evidence="2 3" key="1">
    <citation type="submission" date="2024-06" db="EMBL/GenBank/DDBJ databases">
        <authorList>
            <person name="Pan Q."/>
            <person name="Wen M."/>
            <person name="Jouanno E."/>
            <person name="Zahm M."/>
            <person name="Klopp C."/>
            <person name="Cabau C."/>
            <person name="Louis A."/>
            <person name="Berthelot C."/>
            <person name="Parey E."/>
            <person name="Roest Crollius H."/>
            <person name="Montfort J."/>
            <person name="Robinson-Rechavi M."/>
            <person name="Bouchez O."/>
            <person name="Lampietro C."/>
            <person name="Lopez Roques C."/>
            <person name="Donnadieu C."/>
            <person name="Postlethwait J."/>
            <person name="Bobe J."/>
            <person name="Verreycken H."/>
            <person name="Guiguen Y."/>
        </authorList>
    </citation>
    <scope>NUCLEOTIDE SEQUENCE [LARGE SCALE GENOMIC DNA]</scope>
    <source>
        <strain evidence="2">Up_M1</strain>
        <tissue evidence="2">Testis</tissue>
    </source>
</reference>
<evidence type="ECO:0000313" key="3">
    <source>
        <dbReference type="Proteomes" id="UP001557470"/>
    </source>
</evidence>
<dbReference type="PANTHER" id="PTHR46902:SF1">
    <property type="entry name" value="DOMON DOMAIN-CONTAINING PROTEIN FRRS1L"/>
    <property type="match status" value="1"/>
</dbReference>
<dbReference type="EMBL" id="JAGEUA010000007">
    <property type="protein sequence ID" value="KAL0970085.1"/>
    <property type="molecule type" value="Genomic_DNA"/>
</dbReference>
<sequence>MENSSKQMFAVAMVMAYMAMGTEAQSINIPSPLLVNISTVGCGSTKLCGFQSAGCTPGSSCLFFSAKQSMGQIFNFELVGPSSGFIALGLSTTQGGNATAYVCANSSNNLVLLSVLYNPQTNSTPLSSQNISGNATVYGKTMQCSFTASVPNATTFRSPSTSFFIAGYFGSFVDGNPVTIVQVISSQVLDLLIPANVTGLFVATTAGPTITSANATSANATPTSHAFGLQHTLSQALLILLGVVGLTML</sequence>
<evidence type="ECO:0000256" key="1">
    <source>
        <dbReference type="SAM" id="SignalP"/>
    </source>
</evidence>
<organism evidence="2 3">
    <name type="scientific">Umbra pygmaea</name>
    <name type="common">Eastern mudminnow</name>
    <dbReference type="NCBI Taxonomy" id="75934"/>
    <lineage>
        <taxon>Eukaryota</taxon>
        <taxon>Metazoa</taxon>
        <taxon>Chordata</taxon>
        <taxon>Craniata</taxon>
        <taxon>Vertebrata</taxon>
        <taxon>Euteleostomi</taxon>
        <taxon>Actinopterygii</taxon>
        <taxon>Neopterygii</taxon>
        <taxon>Teleostei</taxon>
        <taxon>Protacanthopterygii</taxon>
        <taxon>Esociformes</taxon>
        <taxon>Umbridae</taxon>
        <taxon>Umbra</taxon>
    </lineage>
</organism>
<evidence type="ECO:0008006" key="4">
    <source>
        <dbReference type="Google" id="ProtNLM"/>
    </source>
</evidence>
<keyword evidence="1" id="KW-0732">Signal</keyword>
<protein>
    <recommendedName>
        <fullName evidence="4">Ferric-chelate reductase 1</fullName>
    </recommendedName>
</protein>
<keyword evidence="3" id="KW-1185">Reference proteome</keyword>
<name>A0ABD0WJU4_UMBPY</name>
<proteinExistence type="predicted"/>
<gene>
    <name evidence="2" type="ORF">UPYG_G00236950</name>
</gene>
<comment type="caution">
    <text evidence="2">The sequence shown here is derived from an EMBL/GenBank/DDBJ whole genome shotgun (WGS) entry which is preliminary data.</text>
</comment>
<dbReference type="InterPro" id="IPR042789">
    <property type="entry name" value="FRRS1L"/>
</dbReference>
<dbReference type="PANTHER" id="PTHR46902">
    <property type="entry name" value="DOMON DOMAIN-CONTAINING PROTEIN FRRS1L"/>
    <property type="match status" value="1"/>
</dbReference>
<dbReference type="Proteomes" id="UP001557470">
    <property type="component" value="Unassembled WGS sequence"/>
</dbReference>
<dbReference type="AlphaFoldDB" id="A0ABD0WJU4"/>
<accession>A0ABD0WJU4</accession>